<evidence type="ECO:0000313" key="5">
    <source>
        <dbReference type="EMBL" id="OEO33124.1"/>
    </source>
</evidence>
<dbReference type="Proteomes" id="UP000095463">
    <property type="component" value="Unassembled WGS sequence"/>
</dbReference>
<feature type="transmembrane region" description="Helical" evidence="3">
    <location>
        <begin position="74"/>
        <end position="96"/>
    </location>
</feature>
<dbReference type="AlphaFoldDB" id="A0A1E5XX15"/>
<keyword evidence="6" id="KW-1185">Reference proteome</keyword>
<evidence type="ECO:0000256" key="2">
    <source>
        <dbReference type="SAM" id="MobiDB-lite"/>
    </source>
</evidence>
<keyword evidence="3" id="KW-1133">Transmembrane helix</keyword>
<dbReference type="SUPFAM" id="SSF50998">
    <property type="entry name" value="Quinoprotein alcohol dehydrogenase-like"/>
    <property type="match status" value="1"/>
</dbReference>
<dbReference type="Pfam" id="PF00400">
    <property type="entry name" value="WD40"/>
    <property type="match status" value="1"/>
</dbReference>
<proteinExistence type="predicted"/>
<dbReference type="Gene3D" id="2.130.10.10">
    <property type="entry name" value="YVTN repeat-like/Quinoprotein amine dehydrogenase"/>
    <property type="match status" value="2"/>
</dbReference>
<accession>A0A1E5XX15</accession>
<dbReference type="Gene3D" id="1.10.101.10">
    <property type="entry name" value="PGBD-like superfamily/PGBD"/>
    <property type="match status" value="1"/>
</dbReference>
<name>A0A1E5XX15_9HYPH</name>
<dbReference type="RefSeq" id="WP_069907750.1">
    <property type="nucleotide sequence ID" value="NZ_LAJE02000027.1"/>
</dbReference>
<gene>
    <name evidence="5" type="ORF">VW23_008150</name>
</gene>
<feature type="repeat" description="WD" evidence="1">
    <location>
        <begin position="858"/>
        <end position="899"/>
    </location>
</feature>
<evidence type="ECO:0000313" key="6">
    <source>
        <dbReference type="Proteomes" id="UP000095463"/>
    </source>
</evidence>
<dbReference type="OrthoDB" id="7180976at2"/>
<reference evidence="5 6" key="1">
    <citation type="journal article" date="2015" name="Genome Announc.">
        <title>Genome Assemblies of Three Soil-Associated Devosia species: D. insulae, D. limi, and D. soli.</title>
        <authorList>
            <person name="Hassan Y.I."/>
            <person name="Lepp D."/>
            <person name="Zhou T."/>
        </authorList>
    </citation>
    <scope>NUCLEOTIDE SEQUENCE [LARGE SCALE GENOMIC DNA]</scope>
    <source>
        <strain evidence="5 6">DS-56</strain>
    </source>
</reference>
<evidence type="ECO:0000259" key="4">
    <source>
        <dbReference type="Pfam" id="PF01471"/>
    </source>
</evidence>
<protein>
    <recommendedName>
        <fullName evidence="4">Peptidoglycan binding-like domain-containing protein</fullName>
    </recommendedName>
</protein>
<feature type="region of interest" description="Disordered" evidence="2">
    <location>
        <begin position="1"/>
        <end position="49"/>
    </location>
</feature>
<feature type="region of interest" description="Disordered" evidence="2">
    <location>
        <begin position="962"/>
        <end position="985"/>
    </location>
</feature>
<keyword evidence="1" id="KW-0853">WD repeat</keyword>
<dbReference type="EMBL" id="LAJE02000027">
    <property type="protein sequence ID" value="OEO33124.1"/>
    <property type="molecule type" value="Genomic_DNA"/>
</dbReference>
<dbReference type="InterPro" id="IPR036366">
    <property type="entry name" value="PGBDSf"/>
</dbReference>
<dbReference type="Pfam" id="PF01471">
    <property type="entry name" value="PG_binding_1"/>
    <property type="match status" value="1"/>
</dbReference>
<keyword evidence="3" id="KW-0472">Membrane</keyword>
<feature type="compositionally biased region" description="Polar residues" evidence="2">
    <location>
        <begin position="1"/>
        <end position="14"/>
    </location>
</feature>
<comment type="caution">
    <text evidence="5">The sequence shown here is derived from an EMBL/GenBank/DDBJ whole genome shotgun (WGS) entry which is preliminary data.</text>
</comment>
<dbReference type="InterPro" id="IPR015943">
    <property type="entry name" value="WD40/YVTN_repeat-like_dom_sf"/>
</dbReference>
<dbReference type="InterPro" id="IPR001680">
    <property type="entry name" value="WD40_rpt"/>
</dbReference>
<dbReference type="InterPro" id="IPR011047">
    <property type="entry name" value="Quinoprotein_ADH-like_sf"/>
</dbReference>
<dbReference type="InterPro" id="IPR002477">
    <property type="entry name" value="Peptidoglycan-bd-like"/>
</dbReference>
<feature type="domain" description="Peptidoglycan binding-like" evidence="4">
    <location>
        <begin position="930"/>
        <end position="976"/>
    </location>
</feature>
<evidence type="ECO:0000256" key="3">
    <source>
        <dbReference type="SAM" id="Phobius"/>
    </source>
</evidence>
<dbReference type="SUPFAM" id="SSF47090">
    <property type="entry name" value="PGBD-like"/>
    <property type="match status" value="1"/>
</dbReference>
<sequence>MSTAPQTPSDQGPSGTFDPEVAGSAKKAATPKGKPVPESEPEPPERGWLDRFGAEFGARFQASQQAVAAIPRPVALAAAAILIVPAALGFFAASYVGAVQQRVEITLTGPDGGADLVTALRWSDSPDQVLVIGTQSGAQFTLDPQGTLNTRARLGVPIADIEAAADGSTLLVTLEPEQLTTTPGGSLGQASGFGNETCRSGYVWREATVDDLICVLPEVRDQALADRAEAEAGRNVAAGCAEGLVPRNANPNDTACTTPEIAADVIEENQRHESRKLLSGAAFAGTRRVELTVGGGTVVGERGLFAISGTSIIAGERVTTVPESESSTKQAVEIAQPTDTIRLAQWTLADGMPARASEVGTLEDVRVLARQPGTDMVYAGDGSGPLYEINASVQMSGTNPASYLRQLGTQGSPITAISVASAPALDMPSLVTAAENGAIEAWWPEKPAPSRALEPPALSRPVMSRGSTWALQEQLTLLVLTVQLETENHGDALLFSSETSLSMLAAPSIEFASLPAGAERLMPPFAATPDGRWSAGYDPETRAVITYEGIIRAPLRSIPVADTPRDIALSPTGDRIAIVRADGSAAIAGLRDDAELALSLPAEARSVAFNPSGTQLAVGLRGISAAIYRADSGVLLATTQTPADPGGDDGAVTLDTQARYSPNGRQLVLLDLGRMVSTYGIRLRQVSTMRNIAVSEQLSEGKLTANGQRVVARRGADELVVYDTTTRTELGSIVSPGFTTWAASPDASIIAVTSAGGGIDIYVEQPDNTVVVPPPRLAKDGLKLSADGSTLLVRDIDGKLHVWSLHDQAEALPLATNLAPDLTAIAAELAPDGSFVVVADSAGGIYLIDLPGLHRIGIAGHGSLVQRMLLSADGRLLASASLDGVVQITDLPRARQIGAVPLVTTPIGRRPDRLQPTLLADQPGSIDPGVQQFLEDAGYGPVPIDGVLGLATRAAIARRQIERGRPPTGLPDPTLLNEAAPVALN</sequence>
<evidence type="ECO:0000256" key="1">
    <source>
        <dbReference type="PROSITE-ProRule" id="PRU00221"/>
    </source>
</evidence>
<dbReference type="InterPro" id="IPR036365">
    <property type="entry name" value="PGBD-like_sf"/>
</dbReference>
<keyword evidence="3" id="KW-0812">Transmembrane</keyword>
<dbReference type="PROSITE" id="PS50082">
    <property type="entry name" value="WD_REPEATS_2"/>
    <property type="match status" value="1"/>
</dbReference>
<organism evidence="5 6">
    <name type="scientific">Devosia insulae DS-56</name>
    <dbReference type="NCBI Taxonomy" id="1116389"/>
    <lineage>
        <taxon>Bacteria</taxon>
        <taxon>Pseudomonadati</taxon>
        <taxon>Pseudomonadota</taxon>
        <taxon>Alphaproteobacteria</taxon>
        <taxon>Hyphomicrobiales</taxon>
        <taxon>Devosiaceae</taxon>
        <taxon>Devosia</taxon>
    </lineage>
</organism>